<reference evidence="3 6" key="2">
    <citation type="submission" date="2021-02" db="EMBL/GenBank/DDBJ databases">
        <title>Draft genome of the type strains Burkholderia anthina DSM16086.</title>
        <authorList>
            <person name="Hertel R."/>
            <person name="Meissner J."/>
            <person name="Poehlein A."/>
            <person name="Daniel R."/>
            <person name="Commichau F.M."/>
        </authorList>
    </citation>
    <scope>NUCLEOTIDE SEQUENCE [LARGE SCALE GENOMIC DNA]</scope>
    <source>
        <strain evidence="3 6">DSM 16086</strain>
    </source>
</reference>
<dbReference type="InterPro" id="IPR006076">
    <property type="entry name" value="FAD-dep_OxRdtase"/>
</dbReference>
<dbReference type="InterPro" id="IPR036188">
    <property type="entry name" value="FAD/NAD-bd_sf"/>
</dbReference>
<evidence type="ECO:0000313" key="5">
    <source>
        <dbReference type="Proteomes" id="UP000494201"/>
    </source>
</evidence>
<dbReference type="GO" id="GO:0005737">
    <property type="term" value="C:cytoplasm"/>
    <property type="evidence" value="ECO:0007669"/>
    <property type="project" value="TreeGrafter"/>
</dbReference>
<keyword evidence="6" id="KW-1185">Reference proteome</keyword>
<dbReference type="Proteomes" id="UP000494201">
    <property type="component" value="Unassembled WGS sequence"/>
</dbReference>
<accession>A0A6P2GBW6</accession>
<proteinExistence type="predicted"/>
<reference evidence="4 5" key="1">
    <citation type="submission" date="2019-09" db="EMBL/GenBank/DDBJ databases">
        <authorList>
            <person name="Depoorter E."/>
        </authorList>
    </citation>
    <scope>NUCLEOTIDE SEQUENCE [LARGE SCALE GENOMIC DNA]</scope>
    <source>
        <strain evidence="4">LMG 20980</strain>
    </source>
</reference>
<dbReference type="RefSeq" id="WP_174927073.1">
    <property type="nucleotide sequence ID" value="NZ_CABVLY010000015.1"/>
</dbReference>
<dbReference type="Pfam" id="PF01266">
    <property type="entry name" value="DAO"/>
    <property type="match status" value="1"/>
</dbReference>
<name>A0A6P2GBW6_9BURK</name>
<feature type="domain" description="FAD dependent oxidoreductase" evidence="2">
    <location>
        <begin position="9"/>
        <end position="397"/>
    </location>
</feature>
<evidence type="ECO:0000313" key="4">
    <source>
        <dbReference type="EMBL" id="VVU51148.1"/>
    </source>
</evidence>
<dbReference type="Proteomes" id="UP000755577">
    <property type="component" value="Unassembled WGS sequence"/>
</dbReference>
<keyword evidence="1" id="KW-0560">Oxidoreductase</keyword>
<dbReference type="EMBL" id="JAFCIQ010000009">
    <property type="protein sequence ID" value="MBM2767748.1"/>
    <property type="molecule type" value="Genomic_DNA"/>
</dbReference>
<organism evidence="4 5">
    <name type="scientific">Burkholderia anthina</name>
    <dbReference type="NCBI Taxonomy" id="179879"/>
    <lineage>
        <taxon>Bacteria</taxon>
        <taxon>Pseudomonadati</taxon>
        <taxon>Pseudomonadota</taxon>
        <taxon>Betaproteobacteria</taxon>
        <taxon>Burkholderiales</taxon>
        <taxon>Burkholderiaceae</taxon>
        <taxon>Burkholderia</taxon>
        <taxon>Burkholderia cepacia complex</taxon>
    </lineage>
</organism>
<evidence type="ECO:0000256" key="1">
    <source>
        <dbReference type="ARBA" id="ARBA00023002"/>
    </source>
</evidence>
<dbReference type="Gene3D" id="3.30.9.10">
    <property type="entry name" value="D-Amino Acid Oxidase, subunit A, domain 2"/>
    <property type="match status" value="1"/>
</dbReference>
<dbReference type="GO" id="GO:0016491">
    <property type="term" value="F:oxidoreductase activity"/>
    <property type="evidence" value="ECO:0007669"/>
    <property type="project" value="UniProtKB-KW"/>
</dbReference>
<dbReference type="AlphaFoldDB" id="A0A6P2GBW6"/>
<evidence type="ECO:0000313" key="3">
    <source>
        <dbReference type="EMBL" id="MBM2767748.1"/>
    </source>
</evidence>
<sequence>MKNSSSNSVAVVGAGIVGLCIAYSLQKAGLRVVLIDRSLPGTGCSFGNSGALSENSVTPIGMPGIAWKAPRMLMDPRSPLKIRPGYALQAAPWLRSFVRSANERRVIEIADSLAGLLHGSSHAHHAILADIGAIDLLSDGGQLHAYPDEESLAKDALSWRLREERGLIGKRIDRQEMRELEPALSDRYRAGMFLPTQKWVKDPYQYCRRLFATLSERGGQFVHGTVMGLDRSGEGWTVRVDGHTDVGCANVIVATGVNARSLLEPWLTRLPLISQRGYHVHLLSPNVKVNRIIALADRKAFVTPMGDGLRIGGTVEIDDPDVSPTDRRATFLAEDAASAVTGVNVRHATRWMGNRPCSPDSMPFIGTSDRHPGLWYAAGHGHLGLTGSANTGALIAESLLSGRIDPRLVPFSADRPI</sequence>
<protein>
    <submittedName>
        <fullName evidence="4">D-amino-acid dehydrogenase</fullName>
    </submittedName>
    <submittedName>
        <fullName evidence="3">FAD-binding oxidoreductase</fullName>
    </submittedName>
</protein>
<dbReference type="SUPFAM" id="SSF54373">
    <property type="entry name" value="FAD-linked reductases, C-terminal domain"/>
    <property type="match status" value="1"/>
</dbReference>
<gene>
    <name evidence="4" type="ORF">BAN20980_03868</name>
    <name evidence="3" type="ORF">JQK92_15060</name>
</gene>
<evidence type="ECO:0000259" key="2">
    <source>
        <dbReference type="Pfam" id="PF01266"/>
    </source>
</evidence>
<dbReference type="PANTHER" id="PTHR13847:SF289">
    <property type="entry name" value="GLYCINE OXIDASE"/>
    <property type="match status" value="1"/>
</dbReference>
<dbReference type="Gene3D" id="3.50.50.60">
    <property type="entry name" value="FAD/NAD(P)-binding domain"/>
    <property type="match status" value="2"/>
</dbReference>
<dbReference type="SUPFAM" id="SSF51905">
    <property type="entry name" value="FAD/NAD(P)-binding domain"/>
    <property type="match status" value="1"/>
</dbReference>
<evidence type="ECO:0000313" key="6">
    <source>
        <dbReference type="Proteomes" id="UP000755577"/>
    </source>
</evidence>
<dbReference type="EMBL" id="CABVLY010000015">
    <property type="protein sequence ID" value="VVU51148.1"/>
    <property type="molecule type" value="Genomic_DNA"/>
</dbReference>
<dbReference type="PANTHER" id="PTHR13847">
    <property type="entry name" value="SARCOSINE DEHYDROGENASE-RELATED"/>
    <property type="match status" value="1"/>
</dbReference>
<dbReference type="GeneID" id="56501918"/>